<dbReference type="VEuPathDB" id="FungiDB:MGL_3340"/>
<evidence type="ECO:0000313" key="7">
    <source>
        <dbReference type="EMBL" id="EDP42091.1"/>
    </source>
</evidence>
<feature type="domain" description="PHD-type" evidence="6">
    <location>
        <begin position="115"/>
        <end position="165"/>
    </location>
</feature>
<dbReference type="Gene3D" id="3.30.40.10">
    <property type="entry name" value="Zinc/RING finger domain, C3HC4 (zinc finger)"/>
    <property type="match status" value="1"/>
</dbReference>
<comment type="caution">
    <text evidence="7">The sequence shown here is derived from an EMBL/GenBank/DDBJ whole genome shotgun (WGS) entry which is preliminary data.</text>
</comment>
<feature type="region of interest" description="Disordered" evidence="5">
    <location>
        <begin position="398"/>
        <end position="422"/>
    </location>
</feature>
<sequence>MMMVMMMIASASSAESLGRSLMMASNITLSIRTMHQIRPSAAYAPARILHPMMAKCLRERSRGQPYPKRASAHFDDMWIGFDGARVLRGTKQTAQRRRRIASTMYALTISGSTPRMACRCGFTELHMEVVQCDACARWLHLACVGVRHVDELPMHEWVCDDCYNERAVIAHSPSAPVSQNRRIRSPMHGHPTHDGLHAHAKLRSSTLSLAPSPILSLDDTLDSVLPVMQPPEAPRTPSPSPRPAALVDMVTPSRHFAPSTQPEWLSTPSSFLAQSSPCSMLGAPNARSAQNHMWAPESPTFATHGAARHAATSYWPGATTPSDVAATPSFPSDPFSDGLGLSSPMPETPPSGSTRGRMLGMLFPPPSPIPVSTSCMPAPPAMPTPMPASMCAPIAPLPPTPTKDRPSASLMPPPVSWHGGEL</sequence>
<dbReference type="InParanoid" id="A8Q8U8"/>
<proteinExistence type="predicted"/>
<dbReference type="InterPro" id="IPR019786">
    <property type="entry name" value="Zinc_finger_PHD-type_CS"/>
</dbReference>
<dbReference type="InterPro" id="IPR011011">
    <property type="entry name" value="Znf_FYVE_PHD"/>
</dbReference>
<dbReference type="PROSITE" id="PS50016">
    <property type="entry name" value="ZF_PHD_2"/>
    <property type="match status" value="1"/>
</dbReference>
<name>A8Q8U8_MALGO</name>
<evidence type="ECO:0000259" key="6">
    <source>
        <dbReference type="PROSITE" id="PS50016"/>
    </source>
</evidence>
<organism evidence="7 8">
    <name type="scientific">Malassezia globosa (strain ATCC MYA-4612 / CBS 7966)</name>
    <name type="common">Dandruff-associated fungus</name>
    <dbReference type="NCBI Taxonomy" id="425265"/>
    <lineage>
        <taxon>Eukaryota</taxon>
        <taxon>Fungi</taxon>
        <taxon>Dikarya</taxon>
        <taxon>Basidiomycota</taxon>
        <taxon>Ustilaginomycotina</taxon>
        <taxon>Malasseziomycetes</taxon>
        <taxon>Malasseziales</taxon>
        <taxon>Malasseziaceae</taxon>
        <taxon>Malassezia</taxon>
    </lineage>
</organism>
<protein>
    <recommendedName>
        <fullName evidence="6">PHD-type domain-containing protein</fullName>
    </recommendedName>
</protein>
<evidence type="ECO:0000256" key="5">
    <source>
        <dbReference type="SAM" id="MobiDB-lite"/>
    </source>
</evidence>
<evidence type="ECO:0000313" key="8">
    <source>
        <dbReference type="Proteomes" id="UP000008837"/>
    </source>
</evidence>
<keyword evidence="8" id="KW-1185">Reference proteome</keyword>
<dbReference type="GO" id="GO:0008270">
    <property type="term" value="F:zinc ion binding"/>
    <property type="evidence" value="ECO:0007669"/>
    <property type="project" value="UniProtKB-KW"/>
</dbReference>
<dbReference type="KEGG" id="mgl:MGL_3340"/>
<dbReference type="EMBL" id="AAYY01000013">
    <property type="protein sequence ID" value="EDP42091.1"/>
    <property type="molecule type" value="Genomic_DNA"/>
</dbReference>
<keyword evidence="2 4" id="KW-0863">Zinc-finger</keyword>
<dbReference type="Proteomes" id="UP000008837">
    <property type="component" value="Unassembled WGS sequence"/>
</dbReference>
<keyword evidence="3" id="KW-0862">Zinc</keyword>
<dbReference type="GeneID" id="5853617"/>
<dbReference type="AlphaFoldDB" id="A8Q8U8"/>
<dbReference type="SUPFAM" id="SSF57903">
    <property type="entry name" value="FYVE/PHD zinc finger"/>
    <property type="match status" value="1"/>
</dbReference>
<evidence type="ECO:0000256" key="2">
    <source>
        <dbReference type="ARBA" id="ARBA00022771"/>
    </source>
</evidence>
<evidence type="ECO:0000256" key="4">
    <source>
        <dbReference type="PROSITE-ProRule" id="PRU00146"/>
    </source>
</evidence>
<feature type="region of interest" description="Disordered" evidence="5">
    <location>
        <begin position="324"/>
        <end position="353"/>
    </location>
</feature>
<accession>A8Q8U8</accession>
<dbReference type="OrthoDB" id="436852at2759"/>
<dbReference type="PROSITE" id="PS01359">
    <property type="entry name" value="ZF_PHD_1"/>
    <property type="match status" value="1"/>
</dbReference>
<evidence type="ECO:0000256" key="1">
    <source>
        <dbReference type="ARBA" id="ARBA00022723"/>
    </source>
</evidence>
<evidence type="ECO:0000256" key="3">
    <source>
        <dbReference type="ARBA" id="ARBA00022833"/>
    </source>
</evidence>
<dbReference type="InterPro" id="IPR019787">
    <property type="entry name" value="Znf_PHD-finger"/>
</dbReference>
<gene>
    <name evidence="7" type="ORF">MGL_3340</name>
</gene>
<dbReference type="Pfam" id="PF00628">
    <property type="entry name" value="PHD"/>
    <property type="match status" value="1"/>
</dbReference>
<dbReference type="InterPro" id="IPR013083">
    <property type="entry name" value="Znf_RING/FYVE/PHD"/>
</dbReference>
<reference evidence="7 8" key="1">
    <citation type="journal article" date="2007" name="Proc. Natl. Acad. Sci. U.S.A.">
        <title>Dandruff-associated Malassezia genomes reveal convergent and divergent virulence traits shared with plant and human fungal pathogens.</title>
        <authorList>
            <person name="Xu J."/>
            <person name="Saunders C.W."/>
            <person name="Hu P."/>
            <person name="Grant R.A."/>
            <person name="Boekhout T."/>
            <person name="Kuramae E.E."/>
            <person name="Kronstad J.W."/>
            <person name="Deangelis Y.M."/>
            <person name="Reeder N.L."/>
            <person name="Johnstone K.R."/>
            <person name="Leland M."/>
            <person name="Fieno A.M."/>
            <person name="Begley W.M."/>
            <person name="Sun Y."/>
            <person name="Lacey M.P."/>
            <person name="Chaudhary T."/>
            <person name="Keough T."/>
            <person name="Chu L."/>
            <person name="Sears R."/>
            <person name="Yuan B."/>
            <person name="Dawson T.L.Jr."/>
        </authorList>
    </citation>
    <scope>NUCLEOTIDE SEQUENCE [LARGE SCALE GENOMIC DNA]</scope>
    <source>
        <strain evidence="8">ATCC MYA-4612 / CBS 7966</strain>
    </source>
</reference>
<dbReference type="RefSeq" id="XP_001729305.1">
    <property type="nucleotide sequence ID" value="XM_001729253.1"/>
</dbReference>
<keyword evidence="1" id="KW-0479">Metal-binding</keyword>